<dbReference type="GO" id="GO:0046084">
    <property type="term" value="P:adenine biosynthetic process"/>
    <property type="evidence" value="ECO:0007669"/>
    <property type="project" value="TreeGrafter"/>
</dbReference>
<evidence type="ECO:0000256" key="6">
    <source>
        <dbReference type="ARBA" id="ARBA00022723"/>
    </source>
</evidence>
<keyword evidence="9 11" id="KW-0067">ATP-binding</keyword>
<dbReference type="SUPFAM" id="SSF56042">
    <property type="entry name" value="PurM C-terminal domain-like"/>
    <property type="match status" value="1"/>
</dbReference>
<dbReference type="InterPro" id="IPR036477">
    <property type="entry name" value="Formyl_transf_N_sf"/>
</dbReference>
<dbReference type="InterPro" id="IPR036921">
    <property type="entry name" value="PurM-like_N_sf"/>
</dbReference>
<dbReference type="Gene3D" id="3.30.1330.10">
    <property type="entry name" value="PurM-like, N-terminal domain"/>
    <property type="match status" value="1"/>
</dbReference>
<keyword evidence="7 11" id="KW-0547">Nucleotide-binding</keyword>
<dbReference type="Pfam" id="PF00586">
    <property type="entry name" value="AIRS"/>
    <property type="match status" value="1"/>
</dbReference>
<dbReference type="InterPro" id="IPR020559">
    <property type="entry name" value="PRibGlycinamide_synth_CS"/>
</dbReference>
<dbReference type="SUPFAM" id="SSF55326">
    <property type="entry name" value="PurM N-terminal domain-like"/>
    <property type="match status" value="1"/>
</dbReference>
<evidence type="ECO:0000256" key="5">
    <source>
        <dbReference type="ARBA" id="ARBA00022679"/>
    </source>
</evidence>
<dbReference type="CDD" id="cd08645">
    <property type="entry name" value="FMT_core_GART"/>
    <property type="match status" value="1"/>
</dbReference>
<dbReference type="UniPathway" id="UPA00074">
    <property type="reaction ID" value="UER00126"/>
</dbReference>
<dbReference type="GO" id="GO:0006189">
    <property type="term" value="P:'de novo' IMP biosynthetic process"/>
    <property type="evidence" value="ECO:0007669"/>
    <property type="project" value="UniProtKB-UniPathway"/>
</dbReference>
<keyword evidence="6" id="KW-0479">Metal-binding</keyword>
<reference evidence="14" key="3">
    <citation type="journal article" date="2014" name="Nature">
        <title>Elephant shark genome provides unique insights into gnathostome evolution.</title>
        <authorList>
            <consortium name="International Elephant Shark Genome Sequencing Consortium"/>
            <person name="Venkatesh B."/>
            <person name="Lee A.P."/>
            <person name="Ravi V."/>
            <person name="Maurya A.K."/>
            <person name="Lian M.M."/>
            <person name="Swann J.B."/>
            <person name="Ohta Y."/>
            <person name="Flajnik M.F."/>
            <person name="Sutoh Y."/>
            <person name="Kasahara M."/>
            <person name="Hoon S."/>
            <person name="Gangu V."/>
            <person name="Roy S.W."/>
            <person name="Irimia M."/>
            <person name="Korzh V."/>
            <person name="Kondrychyn I."/>
            <person name="Lim Z.W."/>
            <person name="Tay B.H."/>
            <person name="Tohari S."/>
            <person name="Kong K.W."/>
            <person name="Ho S."/>
            <person name="Lorente-Galdos B."/>
            <person name="Quilez J."/>
            <person name="Marques-Bonet T."/>
            <person name="Raney B.J."/>
            <person name="Ingham P.W."/>
            <person name="Tay A."/>
            <person name="Hillier L.W."/>
            <person name="Minx P."/>
            <person name="Boehm T."/>
            <person name="Wilson R.K."/>
            <person name="Brenner S."/>
            <person name="Warren W.C."/>
        </authorList>
    </citation>
    <scope>NUCLEOTIDE SEQUENCE [LARGE SCALE GENOMIC DNA]</scope>
</reference>
<dbReference type="InterPro" id="IPR010918">
    <property type="entry name" value="PurM-like_C_dom"/>
</dbReference>
<dbReference type="InterPro" id="IPR016188">
    <property type="entry name" value="PurM-like_N"/>
</dbReference>
<dbReference type="NCBIfam" id="TIGR00639">
    <property type="entry name" value="PurN"/>
    <property type="match status" value="1"/>
</dbReference>
<dbReference type="InterPro" id="IPR004607">
    <property type="entry name" value="GART"/>
</dbReference>
<dbReference type="SUPFAM" id="SSF56059">
    <property type="entry name" value="Glutathione synthetase ATP-binding domain-like"/>
    <property type="match status" value="1"/>
</dbReference>
<dbReference type="PANTHER" id="PTHR10520">
    <property type="entry name" value="TRIFUNCTIONAL PURINE BIOSYNTHETIC PROTEIN ADENOSINE-3-RELATED"/>
    <property type="match status" value="1"/>
</dbReference>
<dbReference type="Pfam" id="PF02843">
    <property type="entry name" value="GARS_C"/>
    <property type="match status" value="1"/>
</dbReference>
<dbReference type="SUPFAM" id="SSF51246">
    <property type="entry name" value="Rudiment single hybrid motif"/>
    <property type="match status" value="1"/>
</dbReference>
<dbReference type="InterPro" id="IPR016185">
    <property type="entry name" value="PreATP-grasp_dom_sf"/>
</dbReference>
<dbReference type="GO" id="GO:0005524">
    <property type="term" value="F:ATP binding"/>
    <property type="evidence" value="ECO:0007669"/>
    <property type="project" value="UniProtKB-UniRule"/>
</dbReference>
<dbReference type="HAMAP" id="MF_01930">
    <property type="entry name" value="PurN"/>
    <property type="match status" value="1"/>
</dbReference>
<dbReference type="InterPro" id="IPR013815">
    <property type="entry name" value="ATP_grasp_subdomain_1"/>
</dbReference>
<dbReference type="GO" id="GO:0046872">
    <property type="term" value="F:metal ion binding"/>
    <property type="evidence" value="ECO:0007669"/>
    <property type="project" value="UniProtKB-KW"/>
</dbReference>
<dbReference type="InterPro" id="IPR001555">
    <property type="entry name" value="GART_AS"/>
</dbReference>
<dbReference type="GO" id="GO:0004644">
    <property type="term" value="F:phosphoribosylglycinamide formyltransferase activity"/>
    <property type="evidence" value="ECO:0007669"/>
    <property type="project" value="InterPro"/>
</dbReference>
<dbReference type="SMART" id="SM01210">
    <property type="entry name" value="GARS_C"/>
    <property type="match status" value="1"/>
</dbReference>
<proteinExistence type="inferred from homology"/>
<dbReference type="FunFam" id="3.40.50.20:FF:000006">
    <property type="entry name" value="Phosphoribosylamine--glycine ligase, chloroplastic"/>
    <property type="match status" value="1"/>
</dbReference>
<accession>A0A4W3K5C8</accession>
<evidence type="ECO:0000256" key="8">
    <source>
        <dbReference type="ARBA" id="ARBA00022755"/>
    </source>
</evidence>
<comment type="pathway">
    <text evidence="1">Purine metabolism; IMP biosynthesis via de novo pathway; 5-amino-1-(5-phospho-D-ribosyl)imidazole from N(2)-formyl-N(1)-(5-phospho-D-ribosyl)glycinamide: step 2/2.</text>
</comment>
<dbReference type="InterPro" id="IPR002376">
    <property type="entry name" value="Formyl_transf_N"/>
</dbReference>
<dbReference type="Gene3D" id="3.90.650.10">
    <property type="entry name" value="PurM-like C-terminal domain"/>
    <property type="match status" value="1"/>
</dbReference>
<dbReference type="Gene3D" id="3.30.1490.20">
    <property type="entry name" value="ATP-grasp fold, A domain"/>
    <property type="match status" value="1"/>
</dbReference>
<dbReference type="InterPro" id="IPR004733">
    <property type="entry name" value="PurM_cligase"/>
</dbReference>
<dbReference type="PROSITE" id="PS00184">
    <property type="entry name" value="GARS"/>
    <property type="match status" value="1"/>
</dbReference>
<dbReference type="HAMAP" id="MF_00741">
    <property type="entry name" value="AIRS"/>
    <property type="match status" value="1"/>
</dbReference>
<sequence>MAERVLVIGSGGREHTLAWKLAQSPHVLQVLVAPGNAGTAGIGKISNSAVSVSNHAILAQYCKDHNIGLVVVGPEAPLAAGIVDDLTAAGVKCFGPSAKAAQLEASKQFAKDFMDRHSIPTARWKAFTNPQEACSFIQSADFSALVVKASGLAAGKGVIVAADKAEACKAVQDILQVCFHILFCILQVSKDVLQKIKENVLQKSIDGMRQEGTPYVGVLYAGLMLTRDGPKVLEFNCRFGDPECQVILPLLRSDLYEVVKATVDGNLANAIPSWLDTSVAVTVVLASGGYPGNYAKDQEITGVSVAKDAGLQVFHAGTALKGGKVVTSGGRVLAVTAVDKDLIRAVEQANSGAAIIQFQGAVSRKDIAHRAIAFLKQSRSLTYKDSGVDIAAGNALVHSIKPLAASTRRPGCNAELGGFAGLFDLKAAGYSDPILVSGSDGVGTKLKIAQMCNNHSTLGQDLVAMCVNDILAQGAEPLFLLDYFACGKLDVDVAHVVIGGIAEACKMAGCALLGGETAEMPGLYAPGDYDLAGFAVGAVERGQMFPQLEAICAGDVIIGVASSGLHSNGFSLVRRILEKSSLQCSSPAPCGPTTQTLGELLLTPTRIYVKALLPILRSGHVRAYAHITGGGLLENIPRALPGNLGVELDGSCWKIPEIFSWLQKEGNLSEDEMARTFNCGIGAVLVVDKEKAQDVLQCVQHHEEAWIIGNVMQYKPGYLSSSVHTYACDHCRTNLQALIEYTKDPISRAEIVIVISNKAGVEGLKKASLAGIATRVIDHKLYGSRSEFDSTMDKVLEEFSVELICLAGFMRILSGPFVKKWNGKLLNVHPSLLPSFKGVNAHKQVLQAGVQVSGCTVHFVAEDVDAGAILVQKVVPVKVGDTEETLSERVKAVEHKAYPAALHLLASGAVRLGDEGKICWNLQNCS</sequence>
<dbReference type="PROSITE" id="PS00373">
    <property type="entry name" value="GART"/>
    <property type="match status" value="1"/>
</dbReference>
<feature type="domain" description="ATP-grasp" evidence="12">
    <location>
        <begin position="212"/>
        <end position="264"/>
    </location>
</feature>
<dbReference type="GO" id="GO:0004637">
    <property type="term" value="F:phosphoribosylamine-glycine ligase activity"/>
    <property type="evidence" value="ECO:0007669"/>
    <property type="project" value="InterPro"/>
</dbReference>
<dbReference type="Gene3D" id="3.90.600.10">
    <property type="entry name" value="Phosphoribosylglycinamide synthetase, C-terminal domain"/>
    <property type="match status" value="1"/>
</dbReference>
<evidence type="ECO:0000256" key="3">
    <source>
        <dbReference type="ARBA" id="ARBA00011738"/>
    </source>
</evidence>
<dbReference type="Pfam" id="PF01071">
    <property type="entry name" value="GARS_A"/>
    <property type="match status" value="2"/>
</dbReference>
<evidence type="ECO:0000259" key="12">
    <source>
        <dbReference type="PROSITE" id="PS50975"/>
    </source>
</evidence>
<dbReference type="GO" id="GO:0005829">
    <property type="term" value="C:cytosol"/>
    <property type="evidence" value="ECO:0007669"/>
    <property type="project" value="TreeGrafter"/>
</dbReference>
<name>A0A4W3K5C8_CALMI</name>
<keyword evidence="14" id="KW-1185">Reference proteome</keyword>
<dbReference type="GeneTree" id="ENSGT00390000000292"/>
<dbReference type="Pfam" id="PF02844">
    <property type="entry name" value="GARS_N"/>
    <property type="match status" value="1"/>
</dbReference>
<dbReference type="CDD" id="cd02196">
    <property type="entry name" value="PurM"/>
    <property type="match status" value="1"/>
</dbReference>
<dbReference type="InterPro" id="IPR011054">
    <property type="entry name" value="Rudment_hybrid_motif"/>
</dbReference>
<dbReference type="Pfam" id="PF00551">
    <property type="entry name" value="Formyl_trans_N"/>
    <property type="match status" value="1"/>
</dbReference>
<dbReference type="FunFam" id="3.90.650.10:FF:000007">
    <property type="entry name" value="Trifunctional purine biosynthetic protein adenosine-3"/>
    <property type="match status" value="1"/>
</dbReference>
<evidence type="ECO:0000256" key="7">
    <source>
        <dbReference type="ARBA" id="ARBA00022741"/>
    </source>
</evidence>
<gene>
    <name evidence="13" type="primary">gart</name>
</gene>
<dbReference type="InterPro" id="IPR020560">
    <property type="entry name" value="PRibGlycinamide_synth_C-dom"/>
</dbReference>
<dbReference type="NCBIfam" id="TIGR00878">
    <property type="entry name" value="purM"/>
    <property type="match status" value="1"/>
</dbReference>
<dbReference type="SUPFAM" id="SSF52440">
    <property type="entry name" value="PreATP-grasp domain"/>
    <property type="match status" value="1"/>
</dbReference>
<dbReference type="Gene3D" id="3.30.470.20">
    <property type="entry name" value="ATP-grasp fold, B domain"/>
    <property type="match status" value="1"/>
</dbReference>
<evidence type="ECO:0000256" key="11">
    <source>
        <dbReference type="PROSITE-ProRule" id="PRU00409"/>
    </source>
</evidence>
<evidence type="ECO:0000256" key="9">
    <source>
        <dbReference type="ARBA" id="ARBA00022840"/>
    </source>
</evidence>
<evidence type="ECO:0000313" key="13">
    <source>
        <dbReference type="Ensembl" id="ENSCMIP00000039305.1"/>
    </source>
</evidence>
<dbReference type="Gene3D" id="3.40.50.170">
    <property type="entry name" value="Formyl transferase, N-terminal domain"/>
    <property type="match status" value="1"/>
</dbReference>
<dbReference type="InterPro" id="IPR020561">
    <property type="entry name" value="PRibGlycinamid_synth_ATP-grasp"/>
</dbReference>
<organism evidence="13 14">
    <name type="scientific">Callorhinchus milii</name>
    <name type="common">Ghost shark</name>
    <dbReference type="NCBI Taxonomy" id="7868"/>
    <lineage>
        <taxon>Eukaryota</taxon>
        <taxon>Metazoa</taxon>
        <taxon>Chordata</taxon>
        <taxon>Craniata</taxon>
        <taxon>Vertebrata</taxon>
        <taxon>Chondrichthyes</taxon>
        <taxon>Holocephali</taxon>
        <taxon>Chimaeriformes</taxon>
        <taxon>Callorhinchidae</taxon>
        <taxon>Callorhinchus</taxon>
    </lineage>
</organism>
<reference evidence="14" key="2">
    <citation type="journal article" date="2007" name="PLoS Biol.">
        <title>Survey sequencing and comparative analysis of the elephant shark (Callorhinchus milii) genome.</title>
        <authorList>
            <person name="Venkatesh B."/>
            <person name="Kirkness E.F."/>
            <person name="Loh Y.H."/>
            <person name="Halpern A.L."/>
            <person name="Lee A.P."/>
            <person name="Johnson J."/>
            <person name="Dandona N."/>
            <person name="Viswanathan L.D."/>
            <person name="Tay A."/>
            <person name="Venter J.C."/>
            <person name="Strausberg R.L."/>
            <person name="Brenner S."/>
        </authorList>
    </citation>
    <scope>NUCLEOTIDE SEQUENCE [LARGE SCALE GENOMIC DNA]</scope>
</reference>
<evidence type="ECO:0000256" key="2">
    <source>
        <dbReference type="ARBA" id="ARBA00005054"/>
    </source>
</evidence>
<evidence type="ECO:0000256" key="10">
    <source>
        <dbReference type="ARBA" id="ARBA00023211"/>
    </source>
</evidence>
<dbReference type="InterPro" id="IPR037123">
    <property type="entry name" value="PRibGlycinamide_synth_C_sf"/>
</dbReference>
<comment type="pathway">
    <text evidence="2">Purine metabolism; IMP biosynthesis via de novo pathway; N(2)-formyl-N(1)-(5-phospho-D-ribosyl)glycinamide from N(1)-(5-phospho-D-ribosyl)glycinamide (10-formyl THF route): step 1/1.</text>
</comment>
<reference evidence="13" key="5">
    <citation type="submission" date="2025-09" db="UniProtKB">
        <authorList>
            <consortium name="Ensembl"/>
        </authorList>
    </citation>
    <scope>IDENTIFICATION</scope>
</reference>
<keyword evidence="10" id="KW-0464">Manganese</keyword>
<dbReference type="Proteomes" id="UP000314986">
    <property type="component" value="Unassembled WGS sequence"/>
</dbReference>
<dbReference type="Gene3D" id="3.40.50.20">
    <property type="match status" value="1"/>
</dbReference>
<evidence type="ECO:0000313" key="14">
    <source>
        <dbReference type="Proteomes" id="UP000314986"/>
    </source>
</evidence>
<dbReference type="PROSITE" id="PS50975">
    <property type="entry name" value="ATP_GRASP"/>
    <property type="match status" value="2"/>
</dbReference>
<dbReference type="PANTHER" id="PTHR10520:SF12">
    <property type="entry name" value="TRIFUNCTIONAL PURINE BIOSYNTHETIC PROTEIN ADENOSINE-3"/>
    <property type="match status" value="1"/>
</dbReference>
<evidence type="ECO:0000256" key="4">
    <source>
        <dbReference type="ARBA" id="ARBA00022598"/>
    </source>
</evidence>
<dbReference type="FunFam" id="3.90.600.10:FF:000001">
    <property type="entry name" value="Trifunctional purine biosynthetic protein adenosine-3"/>
    <property type="match status" value="1"/>
</dbReference>
<reference evidence="13" key="4">
    <citation type="submission" date="2025-08" db="UniProtKB">
        <authorList>
            <consortium name="Ensembl"/>
        </authorList>
    </citation>
    <scope>IDENTIFICATION</scope>
</reference>
<dbReference type="GO" id="GO:0004641">
    <property type="term" value="F:phosphoribosylformylglycinamidine cyclo-ligase activity"/>
    <property type="evidence" value="ECO:0007669"/>
    <property type="project" value="InterPro"/>
</dbReference>
<dbReference type="InterPro" id="IPR036676">
    <property type="entry name" value="PurM-like_C_sf"/>
</dbReference>
<keyword evidence="8" id="KW-0658">Purine biosynthesis</keyword>
<dbReference type="FunFam" id="3.30.1330.10:FF:000001">
    <property type="entry name" value="Phosphoribosylformylglycinamidine cyclo-ligase"/>
    <property type="match status" value="1"/>
</dbReference>
<feature type="domain" description="ATP-grasp" evidence="12">
    <location>
        <begin position="111"/>
        <end position="166"/>
    </location>
</feature>
<dbReference type="Ensembl" id="ENSCMIT00000039871.1">
    <property type="protein sequence ID" value="ENSCMIP00000039305.1"/>
    <property type="gene ID" value="ENSCMIG00000016456.1"/>
</dbReference>
<evidence type="ECO:0000256" key="1">
    <source>
        <dbReference type="ARBA" id="ARBA00004686"/>
    </source>
</evidence>
<reference evidence="14" key="1">
    <citation type="journal article" date="2006" name="Science">
        <title>Ancient noncoding elements conserved in the human genome.</title>
        <authorList>
            <person name="Venkatesh B."/>
            <person name="Kirkness E.F."/>
            <person name="Loh Y.H."/>
            <person name="Halpern A.L."/>
            <person name="Lee A.P."/>
            <person name="Johnson J."/>
            <person name="Dandona N."/>
            <person name="Viswanathan L.D."/>
            <person name="Tay A."/>
            <person name="Venter J.C."/>
            <person name="Strausberg R.L."/>
            <person name="Brenner S."/>
        </authorList>
    </citation>
    <scope>NUCLEOTIDE SEQUENCE [LARGE SCALE GENOMIC DNA]</scope>
</reference>
<dbReference type="AlphaFoldDB" id="A0A4W3K5C8"/>
<dbReference type="SMART" id="SM01209">
    <property type="entry name" value="GARS_A"/>
    <property type="match status" value="1"/>
</dbReference>
<dbReference type="InterPro" id="IPR011761">
    <property type="entry name" value="ATP-grasp"/>
</dbReference>
<keyword evidence="5" id="KW-0808">Transferase</keyword>
<dbReference type="FunFam" id="3.40.50.170:FF:000006">
    <property type="entry name" value="Trifunctional purine biosynthetic protein adenosine-3"/>
    <property type="match status" value="1"/>
</dbReference>
<dbReference type="Pfam" id="PF02769">
    <property type="entry name" value="AIRS_C"/>
    <property type="match status" value="1"/>
</dbReference>
<protein>
    <submittedName>
        <fullName evidence="13">Phosphoribosylglycinamide formyltransferase</fullName>
    </submittedName>
</protein>
<dbReference type="SUPFAM" id="SSF53328">
    <property type="entry name" value="Formyltransferase"/>
    <property type="match status" value="1"/>
</dbReference>
<comment type="subunit">
    <text evidence="3">Homodimer.</text>
</comment>
<keyword evidence="4" id="KW-0436">Ligase</keyword>
<dbReference type="InterPro" id="IPR020562">
    <property type="entry name" value="PRibGlycinamide_synth_N"/>
</dbReference>